<dbReference type="GO" id="GO:0006826">
    <property type="term" value="P:iron ion transport"/>
    <property type="evidence" value="ECO:0007669"/>
    <property type="project" value="UniProtKB-KW"/>
</dbReference>
<feature type="chain" id="PRO_5004340627" description="Outer membrane receptor protein" evidence="13">
    <location>
        <begin position="25"/>
        <end position="773"/>
    </location>
</feature>
<dbReference type="InterPro" id="IPR012910">
    <property type="entry name" value="Plug_dom"/>
</dbReference>
<sequence length="773" mass="84400" precursor="true">MNRFGPSLFVIAAALAATASPARAEAPETSPAATTASRSVEEIVVTAQRREEKLQTVPVSILAFTTKRIEQLNAVSLDNLERAAPGVTFAVNRAKTVGQIGMRGVVDYASTPGYDARVGAYLDGVYIKRSYADNQTLLGMERVEFLRGPQGTTFGMNTDAGAISFTTRKPDLNALGGEAVAEAGSFGHRRFGARANLPLIKEKLALAVTLTNETSDGFIDNIYLNRAYGGVDRKSARAQLRYQPNDNVDINLQYSGLWDDNKSIWTIGVWSPAQWASFQKLYPKFSGLPLPGALQIADGSDQGETGRSQFFIGTVDWRLGDGLKLTSISAYQSERFQQISDATDLPASGRVYDLNQTSRQFSQELRLASDSAQPLSFIAGLYFQDGKNGANTRYYLGSEFAALTFWSRGVAEAVIPAAVSVSPLRLYNNTVIRAPATVSDQSYAAYGSLLYRPASNVEIETGGRYSVIRKTLEHFSENDPLRADPTNAANLAYAAFGQFPDQTDKQTFTAFTPKVSISYHPTRDTTLFASASKGFKAGGWNTGVVTQAVFDAGLRLGDESSVNYEIGLKSEWFDRRLRFNVTGFLEDFTGFQVSQWTPTVTGSSVARLANAGKARSKGVEAELEAIPLQGLSLTANFTYNRARFTEFANCNGLNTSCTGNRLPYAPDYKLYLAATYERPITGTLNAFVGGGYSMETSSYSNVVNVAREYIPRHSSIEAKIGVAAMDERWSLTVFGANLADHLNQVYSQSGAYGDQIRFFREPRSYGATFKLRY</sequence>
<dbReference type="InterPro" id="IPR000531">
    <property type="entry name" value="Beta-barrel_TonB"/>
</dbReference>
<feature type="signal peptide" evidence="13">
    <location>
        <begin position="1"/>
        <end position="24"/>
    </location>
</feature>
<evidence type="ECO:0000313" key="16">
    <source>
        <dbReference type="EMBL" id="ENZ81717.1"/>
    </source>
</evidence>
<dbReference type="PANTHER" id="PTHR32552">
    <property type="entry name" value="FERRICHROME IRON RECEPTOR-RELATED"/>
    <property type="match status" value="1"/>
</dbReference>
<evidence type="ECO:0000256" key="6">
    <source>
        <dbReference type="ARBA" id="ARBA00023004"/>
    </source>
</evidence>
<dbReference type="PROSITE" id="PS52016">
    <property type="entry name" value="TONB_DEPENDENT_REC_3"/>
    <property type="match status" value="1"/>
</dbReference>
<dbReference type="PATRIC" id="fig|1292034.3.peg.2299"/>
<dbReference type="PANTHER" id="PTHR32552:SF81">
    <property type="entry name" value="TONB-DEPENDENT OUTER MEMBRANE RECEPTOR"/>
    <property type="match status" value="1"/>
</dbReference>
<keyword evidence="13" id="KW-0732">Signal</keyword>
<keyword evidence="8 12" id="KW-0798">TonB box</keyword>
<evidence type="ECO:0000256" key="9">
    <source>
        <dbReference type="ARBA" id="ARBA00023136"/>
    </source>
</evidence>
<evidence type="ECO:0008006" key="18">
    <source>
        <dbReference type="Google" id="ProtNLM"/>
    </source>
</evidence>
<keyword evidence="2 11" id="KW-0813">Transport</keyword>
<keyword evidence="7" id="KW-0406">Ion transport</keyword>
<comment type="caution">
    <text evidence="16">The sequence shown here is derived from an EMBL/GenBank/DDBJ whole genome shotgun (WGS) entry which is preliminary data.</text>
</comment>
<comment type="subcellular location">
    <subcellularLocation>
        <location evidence="1 11">Cell outer membrane</location>
        <topology evidence="1 11">Multi-pass membrane protein</topology>
    </subcellularLocation>
</comment>
<comment type="similarity">
    <text evidence="11 12">Belongs to the TonB-dependent receptor family.</text>
</comment>
<keyword evidence="10 11" id="KW-0998">Cell outer membrane</keyword>
<keyword evidence="4" id="KW-0410">Iron transport</keyword>
<evidence type="ECO:0000256" key="11">
    <source>
        <dbReference type="PROSITE-ProRule" id="PRU01360"/>
    </source>
</evidence>
<evidence type="ECO:0000259" key="15">
    <source>
        <dbReference type="Pfam" id="PF07715"/>
    </source>
</evidence>
<keyword evidence="17" id="KW-1185">Reference proteome</keyword>
<dbReference type="Proteomes" id="UP000013063">
    <property type="component" value="Unassembled WGS sequence"/>
</dbReference>
<gene>
    <name evidence="16" type="ORF">OR37_02314</name>
</gene>
<evidence type="ECO:0000256" key="12">
    <source>
        <dbReference type="RuleBase" id="RU003357"/>
    </source>
</evidence>
<evidence type="ECO:0000256" key="10">
    <source>
        <dbReference type="ARBA" id="ARBA00023237"/>
    </source>
</evidence>
<dbReference type="GO" id="GO:0009279">
    <property type="term" value="C:cell outer membrane"/>
    <property type="evidence" value="ECO:0007669"/>
    <property type="project" value="UniProtKB-SubCell"/>
</dbReference>
<protein>
    <recommendedName>
        <fullName evidence="18">Outer membrane receptor protein</fullName>
    </recommendedName>
</protein>
<dbReference type="Gene3D" id="2.40.170.20">
    <property type="entry name" value="TonB-dependent receptor, beta-barrel domain"/>
    <property type="match status" value="1"/>
</dbReference>
<evidence type="ECO:0000256" key="2">
    <source>
        <dbReference type="ARBA" id="ARBA00022448"/>
    </source>
</evidence>
<keyword evidence="3 11" id="KW-1134">Transmembrane beta strand</keyword>
<dbReference type="AlphaFoldDB" id="R0EKU5"/>
<dbReference type="InterPro" id="IPR036942">
    <property type="entry name" value="Beta-barrel_TonB_sf"/>
</dbReference>
<dbReference type="STRING" id="1292034.OR37_02314"/>
<evidence type="ECO:0000256" key="8">
    <source>
        <dbReference type="ARBA" id="ARBA00023077"/>
    </source>
</evidence>
<feature type="domain" description="TonB-dependent receptor-like beta-barrel" evidence="14">
    <location>
        <begin position="259"/>
        <end position="738"/>
    </location>
</feature>
<evidence type="ECO:0000313" key="17">
    <source>
        <dbReference type="Proteomes" id="UP000013063"/>
    </source>
</evidence>
<evidence type="ECO:0000256" key="1">
    <source>
        <dbReference type="ARBA" id="ARBA00004571"/>
    </source>
</evidence>
<organism evidence="16 17">
    <name type="scientific">Caulobacter vibrioides OR37</name>
    <dbReference type="NCBI Taxonomy" id="1292034"/>
    <lineage>
        <taxon>Bacteria</taxon>
        <taxon>Pseudomonadati</taxon>
        <taxon>Pseudomonadota</taxon>
        <taxon>Alphaproteobacteria</taxon>
        <taxon>Caulobacterales</taxon>
        <taxon>Caulobacteraceae</taxon>
        <taxon>Caulobacter</taxon>
    </lineage>
</organism>
<evidence type="ECO:0000259" key="14">
    <source>
        <dbReference type="Pfam" id="PF00593"/>
    </source>
</evidence>
<feature type="domain" description="TonB-dependent receptor plug" evidence="15">
    <location>
        <begin position="54"/>
        <end position="161"/>
    </location>
</feature>
<evidence type="ECO:0000256" key="5">
    <source>
        <dbReference type="ARBA" id="ARBA00022692"/>
    </source>
</evidence>
<evidence type="ECO:0000256" key="7">
    <source>
        <dbReference type="ARBA" id="ARBA00023065"/>
    </source>
</evidence>
<dbReference type="EMBL" id="APMP01000013">
    <property type="protein sequence ID" value="ENZ81717.1"/>
    <property type="molecule type" value="Genomic_DNA"/>
</dbReference>
<reference evidence="16 17" key="1">
    <citation type="journal article" date="2013" name="Genome Announc.">
        <title>Draft Genome Sequence for Caulobacter sp. Strain OR37, a Bacterium Tolerant to Heavy Metals.</title>
        <authorList>
            <person name="Utturkar S.M."/>
            <person name="Bollmann A."/>
            <person name="Brzoska R.M."/>
            <person name="Klingeman D.M."/>
            <person name="Epstein S.E."/>
            <person name="Palumbo A.V."/>
            <person name="Brown S.D."/>
        </authorList>
    </citation>
    <scope>NUCLEOTIDE SEQUENCE [LARGE SCALE GENOMIC DNA]</scope>
    <source>
        <strain evidence="16 17">OR37</strain>
    </source>
</reference>
<evidence type="ECO:0000256" key="13">
    <source>
        <dbReference type="SAM" id="SignalP"/>
    </source>
</evidence>
<dbReference type="RefSeq" id="WP_004619856.1">
    <property type="nucleotide sequence ID" value="NZ_APMP01000013.1"/>
</dbReference>
<name>R0EKU5_CAUVI</name>
<keyword evidence="6" id="KW-0408">Iron</keyword>
<dbReference type="Pfam" id="PF00593">
    <property type="entry name" value="TonB_dep_Rec_b-barrel"/>
    <property type="match status" value="1"/>
</dbReference>
<keyword evidence="9 11" id="KW-0472">Membrane</keyword>
<evidence type="ECO:0000256" key="4">
    <source>
        <dbReference type="ARBA" id="ARBA00022496"/>
    </source>
</evidence>
<evidence type="ECO:0000256" key="3">
    <source>
        <dbReference type="ARBA" id="ARBA00022452"/>
    </source>
</evidence>
<accession>R0EKU5</accession>
<dbReference type="SUPFAM" id="SSF56935">
    <property type="entry name" value="Porins"/>
    <property type="match status" value="1"/>
</dbReference>
<dbReference type="OrthoDB" id="7208812at2"/>
<dbReference type="InterPro" id="IPR039426">
    <property type="entry name" value="TonB-dep_rcpt-like"/>
</dbReference>
<dbReference type="Pfam" id="PF07715">
    <property type="entry name" value="Plug"/>
    <property type="match status" value="1"/>
</dbReference>
<dbReference type="eggNOG" id="COG4771">
    <property type="taxonomic scope" value="Bacteria"/>
</dbReference>
<keyword evidence="5 11" id="KW-0812">Transmembrane</keyword>
<proteinExistence type="inferred from homology"/>